<dbReference type="SUPFAM" id="SSF56112">
    <property type="entry name" value="Protein kinase-like (PK-like)"/>
    <property type="match status" value="2"/>
</dbReference>
<dbReference type="SMART" id="SM00220">
    <property type="entry name" value="S_TKc"/>
    <property type="match status" value="1"/>
</dbReference>
<dbReference type="GO" id="GO:0045719">
    <property type="term" value="P:negative regulation of glycogen biosynthetic process"/>
    <property type="evidence" value="ECO:0007669"/>
    <property type="project" value="TreeGrafter"/>
</dbReference>
<proteinExistence type="predicted"/>
<dbReference type="GO" id="GO:0005634">
    <property type="term" value="C:nucleus"/>
    <property type="evidence" value="ECO:0007669"/>
    <property type="project" value="TreeGrafter"/>
</dbReference>
<sequence>MAPPLILKMPSSSRDSAGLFGNDCSIDHGQFSLDASFSNPLVGCRNAEDGDHAANISEYLNLDLPCPYLPGGRIFSSSVLHSSNHRSSSPFERDVEARSLLLSYESEYPSPLSVVPIPALHPASLHGRNYSPRFPEDYRLLEAFVQNYHLGDELGSGGYGFVMTAVDRRENVEVAVKFVIKEKVPEHAWMEDEVYGRIPIEILVLHLVEHENIVKCLEFFEDELFFYLIQELHGSPWHKRKKSHEARVQSSPDDSFPHFYSTPPALSPAVSEVSVPDSVPETPPQISGHLPPSVRVEVCDSPLNSDLPYHTLHLTCKLSALEPPRPCYTRRPSHDLFECIEQTKHKRLSEKQARYIMAQIVEAVYYLDSRGIYHRDLKDENLVIDKDFKVKLIDFGSAAIENPDEPSPYYKLFFGTTAYAASEVLLKRPYQAAPAEIWTLGVLMSYLLTGMSPFPTEADAIAGHIVLSALSWKRLSRSCLHLMNRCLEPNPHLRANIREVRKHEWLRGAFDGV</sequence>
<dbReference type="AlphaFoldDB" id="A0A1J8QKT4"/>
<dbReference type="InterPro" id="IPR008271">
    <property type="entry name" value="Ser/Thr_kinase_AS"/>
</dbReference>
<dbReference type="GO" id="GO:0004674">
    <property type="term" value="F:protein serine/threonine kinase activity"/>
    <property type="evidence" value="ECO:0007669"/>
    <property type="project" value="TreeGrafter"/>
</dbReference>
<evidence type="ECO:0000256" key="2">
    <source>
        <dbReference type="ARBA" id="ARBA00022840"/>
    </source>
</evidence>
<dbReference type="Gene3D" id="3.30.200.20">
    <property type="entry name" value="Phosphorylase Kinase, domain 1"/>
    <property type="match status" value="1"/>
</dbReference>
<keyword evidence="6" id="KW-1185">Reference proteome</keyword>
<keyword evidence="1 3" id="KW-0547">Nucleotide-binding</keyword>
<dbReference type="PANTHER" id="PTHR24346:SF72">
    <property type="entry name" value="CAMK PROTEIN KINASE"/>
    <property type="match status" value="1"/>
</dbReference>
<dbReference type="FunFam" id="3.30.200.20:FF:000314">
    <property type="entry name" value="Serine/threonine protein kinase"/>
    <property type="match status" value="1"/>
</dbReference>
<accession>A0A1J8QKT4</accession>
<feature type="domain" description="Protein kinase" evidence="4">
    <location>
        <begin position="148"/>
        <end position="506"/>
    </location>
</feature>
<dbReference type="InterPro" id="IPR011009">
    <property type="entry name" value="Kinase-like_dom_sf"/>
</dbReference>
<dbReference type="InterPro" id="IPR017441">
    <property type="entry name" value="Protein_kinase_ATP_BS"/>
</dbReference>
<comment type="caution">
    <text evidence="5">The sequence shown here is derived from an EMBL/GenBank/DDBJ whole genome shotgun (WGS) entry which is preliminary data.</text>
</comment>
<dbReference type="Gene3D" id="1.10.510.10">
    <property type="entry name" value="Transferase(Phosphotransferase) domain 1"/>
    <property type="match status" value="1"/>
</dbReference>
<dbReference type="PROSITE" id="PS50011">
    <property type="entry name" value="PROTEIN_KINASE_DOM"/>
    <property type="match status" value="1"/>
</dbReference>
<name>A0A1J8QKT4_9AGAM</name>
<dbReference type="STRING" id="180088.A0A1J8QKT4"/>
<evidence type="ECO:0000313" key="6">
    <source>
        <dbReference type="Proteomes" id="UP000183567"/>
    </source>
</evidence>
<gene>
    <name evidence="5" type="ORF">AZE42_01981</name>
</gene>
<evidence type="ECO:0000313" key="5">
    <source>
        <dbReference type="EMBL" id="OJA20491.1"/>
    </source>
</evidence>
<dbReference type="EMBL" id="LVVM01000537">
    <property type="protein sequence ID" value="OJA20491.1"/>
    <property type="molecule type" value="Genomic_DNA"/>
</dbReference>
<dbReference type="PROSITE" id="PS00108">
    <property type="entry name" value="PROTEIN_KINASE_ST"/>
    <property type="match status" value="1"/>
</dbReference>
<evidence type="ECO:0000259" key="4">
    <source>
        <dbReference type="PROSITE" id="PS50011"/>
    </source>
</evidence>
<feature type="binding site" evidence="3">
    <location>
        <position position="181"/>
    </location>
    <ligand>
        <name>ATP</name>
        <dbReference type="ChEBI" id="CHEBI:30616"/>
    </ligand>
</feature>
<evidence type="ECO:0000256" key="3">
    <source>
        <dbReference type="PROSITE-ProRule" id="PRU10141"/>
    </source>
</evidence>
<protein>
    <recommendedName>
        <fullName evidence="4">Protein kinase domain-containing protein</fullName>
    </recommendedName>
</protein>
<dbReference type="GO" id="GO:0035556">
    <property type="term" value="P:intracellular signal transduction"/>
    <property type="evidence" value="ECO:0007669"/>
    <property type="project" value="TreeGrafter"/>
</dbReference>
<reference evidence="5 6" key="1">
    <citation type="submission" date="2016-03" db="EMBL/GenBank/DDBJ databases">
        <title>Comparative genomics of the ectomycorrhizal sister species Rhizopogon vinicolor and Rhizopogon vesiculosus (Basidiomycota: Boletales) reveals a divergence of the mating type B locus.</title>
        <authorList>
            <person name="Mujic A.B."/>
            <person name="Kuo A."/>
            <person name="Tritt A."/>
            <person name="Lipzen A."/>
            <person name="Chen C."/>
            <person name="Johnson J."/>
            <person name="Sharma A."/>
            <person name="Barry K."/>
            <person name="Grigoriev I.V."/>
            <person name="Spatafora J.W."/>
        </authorList>
    </citation>
    <scope>NUCLEOTIDE SEQUENCE [LARGE SCALE GENOMIC DNA]</scope>
    <source>
        <strain evidence="5 6">AM-OR11-056</strain>
    </source>
</reference>
<dbReference type="Pfam" id="PF00069">
    <property type="entry name" value="Pkinase"/>
    <property type="match status" value="2"/>
</dbReference>
<dbReference type="PROSITE" id="PS00107">
    <property type="entry name" value="PROTEIN_KINASE_ATP"/>
    <property type="match status" value="1"/>
</dbReference>
<dbReference type="GO" id="GO:0005524">
    <property type="term" value="F:ATP binding"/>
    <property type="evidence" value="ECO:0007669"/>
    <property type="project" value="UniProtKB-UniRule"/>
</dbReference>
<evidence type="ECO:0000256" key="1">
    <source>
        <dbReference type="ARBA" id="ARBA00022741"/>
    </source>
</evidence>
<dbReference type="Proteomes" id="UP000183567">
    <property type="component" value="Unassembled WGS sequence"/>
</dbReference>
<keyword evidence="2 3" id="KW-0067">ATP-binding</keyword>
<dbReference type="PANTHER" id="PTHR24346">
    <property type="entry name" value="MAP/MICROTUBULE AFFINITY-REGULATING KINASE"/>
    <property type="match status" value="1"/>
</dbReference>
<dbReference type="GO" id="GO:0005829">
    <property type="term" value="C:cytosol"/>
    <property type="evidence" value="ECO:0007669"/>
    <property type="project" value="TreeGrafter"/>
</dbReference>
<dbReference type="InterPro" id="IPR000719">
    <property type="entry name" value="Prot_kinase_dom"/>
</dbReference>
<dbReference type="OrthoDB" id="10252171at2759"/>
<organism evidence="5 6">
    <name type="scientific">Rhizopogon vesiculosus</name>
    <dbReference type="NCBI Taxonomy" id="180088"/>
    <lineage>
        <taxon>Eukaryota</taxon>
        <taxon>Fungi</taxon>
        <taxon>Dikarya</taxon>
        <taxon>Basidiomycota</taxon>
        <taxon>Agaricomycotina</taxon>
        <taxon>Agaricomycetes</taxon>
        <taxon>Agaricomycetidae</taxon>
        <taxon>Boletales</taxon>
        <taxon>Suillineae</taxon>
        <taxon>Rhizopogonaceae</taxon>
        <taxon>Rhizopogon</taxon>
    </lineage>
</organism>